<comment type="caution">
    <text evidence="3">The sequence shown here is derived from an EMBL/GenBank/DDBJ whole genome shotgun (WGS) entry which is preliminary data.</text>
</comment>
<dbReference type="InterPro" id="IPR050796">
    <property type="entry name" value="SCF_F-box_component"/>
</dbReference>
<dbReference type="Pfam" id="PF00646">
    <property type="entry name" value="F-box"/>
    <property type="match status" value="1"/>
</dbReference>
<feature type="region of interest" description="Disordered" evidence="1">
    <location>
        <begin position="601"/>
        <end position="628"/>
    </location>
</feature>
<dbReference type="EMBL" id="JARYMX010000003">
    <property type="protein sequence ID" value="KAJ9557970.1"/>
    <property type="molecule type" value="Genomic_DNA"/>
</dbReference>
<feature type="compositionally biased region" description="Basic and acidic residues" evidence="1">
    <location>
        <begin position="615"/>
        <end position="628"/>
    </location>
</feature>
<dbReference type="SUPFAM" id="SSF81383">
    <property type="entry name" value="F-box domain"/>
    <property type="match status" value="1"/>
</dbReference>
<dbReference type="Pfam" id="PF07734">
    <property type="entry name" value="FBA_1"/>
    <property type="match status" value="1"/>
</dbReference>
<evidence type="ECO:0000256" key="1">
    <source>
        <dbReference type="SAM" id="MobiDB-lite"/>
    </source>
</evidence>
<dbReference type="PANTHER" id="PTHR31672">
    <property type="entry name" value="BNACNNG10540D PROTEIN"/>
    <property type="match status" value="1"/>
</dbReference>
<feature type="region of interest" description="Disordered" evidence="1">
    <location>
        <begin position="647"/>
        <end position="799"/>
    </location>
</feature>
<sequence length="899" mass="101656">MAELRPSRKIILRELPPDIVLFHILPRLPPKSVLRFRCVCKQWQSFLKTPTFTKMHCRHVTAIGHHKLLVISTTTPCTFCTIDCEALENGLTATRSLPFEAKPENMSIVASLDGLVCVGIKKTRYDAEYSDLILWNPLTTEYKTLSRTNTDKECYMFTGTAFGLYYNSSDNDYKLVCVTNYHDVYIYSLKSDSWRKVESTQDDFLTIPYRFSESWPSSVLLNEKLYFLKQVHKRMLGPPSYSIMRFDLKTEKFSEIAAPTFGNPMTWWLNFMVVRGCIHLYVTHDITYANSRPCCPEIEMWRMDGEGEWRKVVTYCLMPFLSWFPQSLHVMKNGNWLIHYKEKEKNYVYKVDLKKHPKRQCTDIIYIGMDILSEGKYTETFVSPKQYINHKLPYQLVFAKRNFSSATLSVTSRLISQQLPYQSTATLSVITDLSSKISAASIPKNMNCDKVSKVGSSHATREPLGRFLDSLASSSSSGTKKDNPHRDDEPKNSLARFSDKRLNVRSDGTKAVTSNLACKRVLCPPAATKLSISNQNAVKTSAVKPISTTKIWNDYCGRLLSSLGGSKSKPSYLMEGREKSVEGPSKIRHDCKNDLRALMNRSLGGSNLKPSNLGEGREKTVEGSSKIQHDCKNDLRAALMNSSTAASLKIGPPCSNNNNKERQSNVAGPSGRSQQSNPAQLSKVQPVTATKKQIQVIASPKDPQIQTKKVQKLEVSKDSPATSKKKEIHQTEGSKAPSTQKSGIPKPDDKKDSSIAIQKMETLKKTEGSKIPVKKIGTAKTPTMLSGHDKKNHASTSQSRPYSYTPVYYIKWNGHEKESERSGNDCILCDKDLSYLPQHDYGSYEEDEYEYRIELRPQLLPSVDVLPCGHAFHSECLRYAIPEEQSTDPEWTRYVIHSI</sequence>
<protein>
    <recommendedName>
        <fullName evidence="2">F-box domain-containing protein</fullName>
    </recommendedName>
</protein>
<keyword evidence="4" id="KW-1185">Reference proteome</keyword>
<evidence type="ECO:0000259" key="2">
    <source>
        <dbReference type="SMART" id="SM00256"/>
    </source>
</evidence>
<dbReference type="PANTHER" id="PTHR31672:SF13">
    <property type="entry name" value="F-BOX PROTEIN CPR30-LIKE"/>
    <property type="match status" value="1"/>
</dbReference>
<organism evidence="3 4">
    <name type="scientific">Centaurea solstitialis</name>
    <name type="common">yellow star-thistle</name>
    <dbReference type="NCBI Taxonomy" id="347529"/>
    <lineage>
        <taxon>Eukaryota</taxon>
        <taxon>Viridiplantae</taxon>
        <taxon>Streptophyta</taxon>
        <taxon>Embryophyta</taxon>
        <taxon>Tracheophyta</taxon>
        <taxon>Spermatophyta</taxon>
        <taxon>Magnoliopsida</taxon>
        <taxon>eudicotyledons</taxon>
        <taxon>Gunneridae</taxon>
        <taxon>Pentapetalae</taxon>
        <taxon>asterids</taxon>
        <taxon>campanulids</taxon>
        <taxon>Asterales</taxon>
        <taxon>Asteraceae</taxon>
        <taxon>Carduoideae</taxon>
        <taxon>Cardueae</taxon>
        <taxon>Centaureinae</taxon>
        <taxon>Centaurea</taxon>
    </lineage>
</organism>
<dbReference type="Gene3D" id="2.120.10.80">
    <property type="entry name" value="Kelch-type beta propeller"/>
    <property type="match status" value="1"/>
</dbReference>
<accession>A0AA38TBM1</accession>
<dbReference type="Gene3D" id="1.20.1280.50">
    <property type="match status" value="1"/>
</dbReference>
<dbReference type="InterPro" id="IPR006527">
    <property type="entry name" value="F-box-assoc_dom_typ1"/>
</dbReference>
<dbReference type="SUPFAM" id="SSF50965">
    <property type="entry name" value="Galactose oxidase, central domain"/>
    <property type="match status" value="1"/>
</dbReference>
<evidence type="ECO:0000313" key="4">
    <source>
        <dbReference type="Proteomes" id="UP001172457"/>
    </source>
</evidence>
<dbReference type="InterPro" id="IPR011043">
    <property type="entry name" value="Gal_Oxase/kelch_b-propeller"/>
</dbReference>
<feature type="region of interest" description="Disordered" evidence="1">
    <location>
        <begin position="469"/>
        <end position="500"/>
    </location>
</feature>
<dbReference type="InterPro" id="IPR001810">
    <property type="entry name" value="F-box_dom"/>
</dbReference>
<feature type="compositionally biased region" description="Polar residues" evidence="1">
    <location>
        <begin position="733"/>
        <end position="742"/>
    </location>
</feature>
<proteinExistence type="predicted"/>
<name>A0AA38TBM1_9ASTR</name>
<dbReference type="SMART" id="SM00256">
    <property type="entry name" value="FBOX"/>
    <property type="match status" value="1"/>
</dbReference>
<dbReference type="InterPro" id="IPR017451">
    <property type="entry name" value="F-box-assoc_interact_dom"/>
</dbReference>
<dbReference type="InterPro" id="IPR015915">
    <property type="entry name" value="Kelch-typ_b-propeller"/>
</dbReference>
<reference evidence="3" key="1">
    <citation type="submission" date="2023-03" db="EMBL/GenBank/DDBJ databases">
        <title>Chromosome-scale reference genome and RAD-based genetic map of yellow starthistle (Centaurea solstitialis) reveal putative structural variation and QTLs associated with invader traits.</title>
        <authorList>
            <person name="Reatini B."/>
            <person name="Cang F.A."/>
            <person name="Jiang Q."/>
            <person name="Mckibben M.T.W."/>
            <person name="Barker M.S."/>
            <person name="Rieseberg L.H."/>
            <person name="Dlugosch K.M."/>
        </authorList>
    </citation>
    <scope>NUCLEOTIDE SEQUENCE</scope>
    <source>
        <strain evidence="3">CAN-66</strain>
        <tissue evidence="3">Leaf</tissue>
    </source>
</reference>
<feature type="compositionally biased region" description="Basic and acidic residues" evidence="1">
    <location>
        <begin position="479"/>
        <end position="500"/>
    </location>
</feature>
<gene>
    <name evidence="3" type="ORF">OSB04_012584</name>
</gene>
<dbReference type="Proteomes" id="UP001172457">
    <property type="component" value="Chromosome 3"/>
</dbReference>
<dbReference type="AlphaFoldDB" id="A0AA38TBM1"/>
<evidence type="ECO:0000313" key="3">
    <source>
        <dbReference type="EMBL" id="KAJ9557970.1"/>
    </source>
</evidence>
<dbReference type="CDD" id="cd22157">
    <property type="entry name" value="F-box_AtFBW1-like"/>
    <property type="match status" value="1"/>
</dbReference>
<feature type="compositionally biased region" description="Polar residues" evidence="1">
    <location>
        <begin position="654"/>
        <end position="693"/>
    </location>
</feature>
<feature type="domain" description="F-box" evidence="2">
    <location>
        <begin position="15"/>
        <end position="56"/>
    </location>
</feature>
<dbReference type="InterPro" id="IPR036047">
    <property type="entry name" value="F-box-like_dom_sf"/>
</dbReference>
<dbReference type="NCBIfam" id="TIGR01640">
    <property type="entry name" value="F_box_assoc_1"/>
    <property type="match status" value="1"/>
</dbReference>